<name>A0A9Q3EQP9_9BASI</name>
<comment type="caution">
    <text evidence="1">The sequence shown here is derived from an EMBL/GenBank/DDBJ whole genome shotgun (WGS) entry which is preliminary data.</text>
</comment>
<keyword evidence="2" id="KW-1185">Reference proteome</keyword>
<accession>A0A9Q3EQP9</accession>
<organism evidence="1 2">
    <name type="scientific">Austropuccinia psidii MF-1</name>
    <dbReference type="NCBI Taxonomy" id="1389203"/>
    <lineage>
        <taxon>Eukaryota</taxon>
        <taxon>Fungi</taxon>
        <taxon>Dikarya</taxon>
        <taxon>Basidiomycota</taxon>
        <taxon>Pucciniomycotina</taxon>
        <taxon>Pucciniomycetes</taxon>
        <taxon>Pucciniales</taxon>
        <taxon>Sphaerophragmiaceae</taxon>
        <taxon>Austropuccinia</taxon>
    </lineage>
</organism>
<sequence>MSDYMTLAHSSMTDAFFVRNEVSSGLGLSVKCARNHWVLTTVISADRCREEPRMPRLKKKNLLGPRSSRPLLDHMHARYQEHA</sequence>
<gene>
    <name evidence="1" type="ORF">O181_067400</name>
</gene>
<evidence type="ECO:0000313" key="1">
    <source>
        <dbReference type="EMBL" id="MBW0527685.1"/>
    </source>
</evidence>
<dbReference type="AlphaFoldDB" id="A0A9Q3EQP9"/>
<protein>
    <submittedName>
        <fullName evidence="1">Uncharacterized protein</fullName>
    </submittedName>
</protein>
<evidence type="ECO:0000313" key="2">
    <source>
        <dbReference type="Proteomes" id="UP000765509"/>
    </source>
</evidence>
<proteinExistence type="predicted"/>
<reference evidence="1" key="1">
    <citation type="submission" date="2021-03" db="EMBL/GenBank/DDBJ databases">
        <title>Draft genome sequence of rust myrtle Austropuccinia psidii MF-1, a brazilian biotype.</title>
        <authorList>
            <person name="Quecine M.C."/>
            <person name="Pachon D.M.R."/>
            <person name="Bonatelli M.L."/>
            <person name="Correr F.H."/>
            <person name="Franceschini L.M."/>
            <person name="Leite T.F."/>
            <person name="Margarido G.R.A."/>
            <person name="Almeida C.A."/>
            <person name="Ferrarezi J.A."/>
            <person name="Labate C.A."/>
        </authorList>
    </citation>
    <scope>NUCLEOTIDE SEQUENCE</scope>
    <source>
        <strain evidence="1">MF-1</strain>
    </source>
</reference>
<dbReference type="Proteomes" id="UP000765509">
    <property type="component" value="Unassembled WGS sequence"/>
</dbReference>
<dbReference type="EMBL" id="AVOT02033736">
    <property type="protein sequence ID" value="MBW0527685.1"/>
    <property type="molecule type" value="Genomic_DNA"/>
</dbReference>